<dbReference type="RefSeq" id="WP_163064985.1">
    <property type="nucleotide sequence ID" value="NZ_CP048649.1"/>
</dbReference>
<protein>
    <submittedName>
        <fullName evidence="1">Uncharacterized protein</fullName>
    </submittedName>
</protein>
<reference evidence="1 2" key="1">
    <citation type="submission" date="2020-02" db="EMBL/GenBank/DDBJ databases">
        <authorList>
            <person name="Kim Y.B."/>
            <person name="Roh S.W."/>
        </authorList>
    </citation>
    <scope>NUCLEOTIDE SEQUENCE [LARGE SCALE GENOMIC DNA]</scope>
    <source>
        <strain evidence="1 2">DSM 103574</strain>
    </source>
</reference>
<organism evidence="1 2">
    <name type="scientific">Aminipila butyrica</name>
    <dbReference type="NCBI Taxonomy" id="433296"/>
    <lineage>
        <taxon>Bacteria</taxon>
        <taxon>Bacillati</taxon>
        <taxon>Bacillota</taxon>
        <taxon>Clostridia</taxon>
        <taxon>Peptostreptococcales</taxon>
        <taxon>Anaerovoracaceae</taxon>
        <taxon>Aminipila</taxon>
    </lineage>
</organism>
<name>A0A858BSH9_9FIRM</name>
<dbReference type="AlphaFoldDB" id="A0A858BSH9"/>
<keyword evidence="2" id="KW-1185">Reference proteome</keyword>
<dbReference type="Proteomes" id="UP000466848">
    <property type="component" value="Chromosome"/>
</dbReference>
<sequence>MKKIWLIITIIIAFAAITTGTGFSQTSADIKVSVDGTFINFTNDDFPIDM</sequence>
<gene>
    <name evidence="1" type="ORF">Ami103574_01510</name>
</gene>
<evidence type="ECO:0000313" key="1">
    <source>
        <dbReference type="EMBL" id="QIB68065.1"/>
    </source>
</evidence>
<accession>A0A858BSH9</accession>
<dbReference type="EMBL" id="CP048649">
    <property type="protein sequence ID" value="QIB68065.1"/>
    <property type="molecule type" value="Genomic_DNA"/>
</dbReference>
<dbReference type="KEGG" id="abut:Ami103574_01510"/>
<evidence type="ECO:0000313" key="2">
    <source>
        <dbReference type="Proteomes" id="UP000466848"/>
    </source>
</evidence>
<proteinExistence type="predicted"/>